<dbReference type="InterPro" id="IPR050570">
    <property type="entry name" value="Cell_wall_metabolism_enzyme"/>
</dbReference>
<dbReference type="Pfam" id="PF01551">
    <property type="entry name" value="Peptidase_M23"/>
    <property type="match status" value="1"/>
</dbReference>
<protein>
    <submittedName>
        <fullName evidence="2">M23 family metallopeptidase</fullName>
    </submittedName>
</protein>
<dbReference type="PANTHER" id="PTHR21666:SF270">
    <property type="entry name" value="MUREIN HYDROLASE ACTIVATOR ENVC"/>
    <property type="match status" value="1"/>
</dbReference>
<dbReference type="CDD" id="cd12797">
    <property type="entry name" value="M23_peptidase"/>
    <property type="match status" value="1"/>
</dbReference>
<accession>A0A9D1WHX8</accession>
<dbReference type="SUPFAM" id="SSF51261">
    <property type="entry name" value="Duplicated hybrid motif"/>
    <property type="match status" value="1"/>
</dbReference>
<reference evidence="2" key="2">
    <citation type="submission" date="2021-04" db="EMBL/GenBank/DDBJ databases">
        <authorList>
            <person name="Gilroy R."/>
        </authorList>
    </citation>
    <scope>NUCLEOTIDE SEQUENCE</scope>
    <source>
        <strain evidence="2">ChiSjej1B19-8411</strain>
    </source>
</reference>
<dbReference type="Proteomes" id="UP000886817">
    <property type="component" value="Unassembled WGS sequence"/>
</dbReference>
<comment type="caution">
    <text evidence="2">The sequence shown here is derived from an EMBL/GenBank/DDBJ whole genome shotgun (WGS) entry which is preliminary data.</text>
</comment>
<dbReference type="InterPro" id="IPR016047">
    <property type="entry name" value="M23ase_b-sheet_dom"/>
</dbReference>
<proteinExistence type="predicted"/>
<organism evidence="2 3">
    <name type="scientific">Candidatus Blautia gallistercoris</name>
    <dbReference type="NCBI Taxonomy" id="2838490"/>
    <lineage>
        <taxon>Bacteria</taxon>
        <taxon>Bacillati</taxon>
        <taxon>Bacillota</taxon>
        <taxon>Clostridia</taxon>
        <taxon>Lachnospirales</taxon>
        <taxon>Lachnospiraceae</taxon>
        <taxon>Blautia</taxon>
    </lineage>
</organism>
<evidence type="ECO:0000259" key="1">
    <source>
        <dbReference type="Pfam" id="PF01551"/>
    </source>
</evidence>
<name>A0A9D1WHX8_9FIRM</name>
<dbReference type="GO" id="GO:0004222">
    <property type="term" value="F:metalloendopeptidase activity"/>
    <property type="evidence" value="ECO:0007669"/>
    <property type="project" value="TreeGrafter"/>
</dbReference>
<evidence type="ECO:0000313" key="2">
    <source>
        <dbReference type="EMBL" id="HIX59233.1"/>
    </source>
</evidence>
<evidence type="ECO:0000313" key="3">
    <source>
        <dbReference type="Proteomes" id="UP000886817"/>
    </source>
</evidence>
<gene>
    <name evidence="2" type="ORF">IAA45_05900</name>
</gene>
<feature type="domain" description="M23ase beta-sheet core" evidence="1">
    <location>
        <begin position="144"/>
        <end position="245"/>
    </location>
</feature>
<reference evidence="2" key="1">
    <citation type="journal article" date="2021" name="PeerJ">
        <title>Extensive microbial diversity within the chicken gut microbiome revealed by metagenomics and culture.</title>
        <authorList>
            <person name="Gilroy R."/>
            <person name="Ravi A."/>
            <person name="Getino M."/>
            <person name="Pursley I."/>
            <person name="Horton D.L."/>
            <person name="Alikhan N.F."/>
            <person name="Baker D."/>
            <person name="Gharbi K."/>
            <person name="Hall N."/>
            <person name="Watson M."/>
            <person name="Adriaenssens E.M."/>
            <person name="Foster-Nyarko E."/>
            <person name="Jarju S."/>
            <person name="Secka A."/>
            <person name="Antonio M."/>
            <person name="Oren A."/>
            <person name="Chaudhuri R.R."/>
            <person name="La Ragione R."/>
            <person name="Hildebrand F."/>
            <person name="Pallen M.J."/>
        </authorList>
    </citation>
    <scope>NUCLEOTIDE SEQUENCE</scope>
    <source>
        <strain evidence="2">ChiSjej1B19-8411</strain>
    </source>
</reference>
<dbReference type="EMBL" id="DXEX01000132">
    <property type="protein sequence ID" value="HIX59233.1"/>
    <property type="molecule type" value="Genomic_DNA"/>
</dbReference>
<dbReference type="Gene3D" id="2.70.70.10">
    <property type="entry name" value="Glucose Permease (Domain IIA)"/>
    <property type="match status" value="1"/>
</dbReference>
<dbReference type="AlphaFoldDB" id="A0A9D1WHX8"/>
<dbReference type="InterPro" id="IPR011055">
    <property type="entry name" value="Dup_hybrid_motif"/>
</dbReference>
<sequence length="273" mass="31073">MKRLLLSLLFLVCLLTSLQTELLQRSQVWILQTDTNESEAFRRQALNPDTMEALRKESQGDMERFAELLTNAMLRSRFSEEKMDGSLVFPEEELYRKYKDAAYQSLLESYQAIWADLVYFPVAAADTSFADTWGEPRTYGGDRLHEGTDIFGAQDVSGYYPIVSMTEGVVEQVGWLPLGGYRIGIRSPHGGYFYYCHLSSYDREFQRGDLVAAGEILGFMGNTGYGEEGTRGKFPVHLHLGIYITTSSNPELSVNPYWILRTMEEQRIVFAEG</sequence>
<dbReference type="PANTHER" id="PTHR21666">
    <property type="entry name" value="PEPTIDASE-RELATED"/>
    <property type="match status" value="1"/>
</dbReference>